<keyword evidence="3" id="KW-1003">Cell membrane</keyword>
<dbReference type="Proteomes" id="UP000886069">
    <property type="component" value="Unassembled WGS sequence"/>
</dbReference>
<feature type="non-terminal residue" evidence="14">
    <location>
        <position position="485"/>
    </location>
</feature>
<dbReference type="Gene3D" id="2.70.150.10">
    <property type="entry name" value="Calcium-transporting ATPase, cytoplasmic transduction domain A"/>
    <property type="match status" value="1"/>
</dbReference>
<keyword evidence="11 12" id="KW-0472">Membrane</keyword>
<dbReference type="SMART" id="SM00831">
    <property type="entry name" value="Cation_ATPase_N"/>
    <property type="match status" value="1"/>
</dbReference>
<accession>A0A7V2AUG2</accession>
<dbReference type="InterPro" id="IPR001757">
    <property type="entry name" value="P_typ_ATPase"/>
</dbReference>
<evidence type="ECO:0000256" key="1">
    <source>
        <dbReference type="ARBA" id="ARBA00004651"/>
    </source>
</evidence>
<reference evidence="14" key="1">
    <citation type="journal article" date="2020" name="mSystems">
        <title>Genome- and Community-Level Interaction Insights into Carbon Utilization and Element Cycling Functions of Hydrothermarchaeota in Hydrothermal Sediment.</title>
        <authorList>
            <person name="Zhou Z."/>
            <person name="Liu Y."/>
            <person name="Xu W."/>
            <person name="Pan J."/>
            <person name="Luo Z.H."/>
            <person name="Li M."/>
        </authorList>
    </citation>
    <scope>NUCLEOTIDE SEQUENCE [LARGE SCALE GENOMIC DNA]</scope>
    <source>
        <strain evidence="14">SpSt-1233</strain>
    </source>
</reference>
<dbReference type="InterPro" id="IPR004014">
    <property type="entry name" value="ATPase_P-typ_cation-transptr_N"/>
</dbReference>
<dbReference type="AlphaFoldDB" id="A0A7V2AUG2"/>
<dbReference type="GO" id="GO:0016887">
    <property type="term" value="F:ATP hydrolysis activity"/>
    <property type="evidence" value="ECO:0007669"/>
    <property type="project" value="InterPro"/>
</dbReference>
<dbReference type="GO" id="GO:0019829">
    <property type="term" value="F:ATPase-coupled monoatomic cation transmembrane transporter activity"/>
    <property type="evidence" value="ECO:0007669"/>
    <property type="project" value="TreeGrafter"/>
</dbReference>
<dbReference type="GO" id="GO:1902600">
    <property type="term" value="P:proton transmembrane transport"/>
    <property type="evidence" value="ECO:0007669"/>
    <property type="project" value="TreeGrafter"/>
</dbReference>
<protein>
    <submittedName>
        <fullName evidence="14">HAD family hydrolase</fullName>
    </submittedName>
</protein>
<evidence type="ECO:0000256" key="12">
    <source>
        <dbReference type="SAM" id="Phobius"/>
    </source>
</evidence>
<dbReference type="Pfam" id="PF00690">
    <property type="entry name" value="Cation_ATPase_N"/>
    <property type="match status" value="1"/>
</dbReference>
<keyword evidence="5 12" id="KW-0812">Transmembrane</keyword>
<dbReference type="GO" id="GO:0005886">
    <property type="term" value="C:plasma membrane"/>
    <property type="evidence" value="ECO:0007669"/>
    <property type="project" value="UniProtKB-SubCell"/>
</dbReference>
<dbReference type="PANTHER" id="PTHR43294">
    <property type="entry name" value="SODIUM/POTASSIUM-TRANSPORTING ATPASE SUBUNIT ALPHA"/>
    <property type="match status" value="1"/>
</dbReference>
<feature type="transmembrane region" description="Helical" evidence="12">
    <location>
        <begin position="58"/>
        <end position="76"/>
    </location>
</feature>
<evidence type="ECO:0000256" key="8">
    <source>
        <dbReference type="ARBA" id="ARBA00022842"/>
    </source>
</evidence>
<dbReference type="Pfam" id="PF00122">
    <property type="entry name" value="E1-E2_ATPase"/>
    <property type="match status" value="1"/>
</dbReference>
<evidence type="ECO:0000256" key="5">
    <source>
        <dbReference type="ARBA" id="ARBA00022692"/>
    </source>
</evidence>
<keyword evidence="6" id="KW-0547">Nucleotide-binding</keyword>
<dbReference type="Pfam" id="PF13246">
    <property type="entry name" value="Cation_ATPase"/>
    <property type="match status" value="1"/>
</dbReference>
<dbReference type="FunFam" id="2.70.150.10:FF:000160">
    <property type="entry name" value="Sarcoplasmic/endoplasmic reticulum calcium ATPase 1"/>
    <property type="match status" value="1"/>
</dbReference>
<keyword evidence="14" id="KW-0378">Hydrolase</keyword>
<dbReference type="InterPro" id="IPR050510">
    <property type="entry name" value="Cation_transp_ATPase_P-type"/>
</dbReference>
<keyword evidence="7" id="KW-0067">ATP-binding</keyword>
<comment type="subcellular location">
    <subcellularLocation>
        <location evidence="1">Cell membrane</location>
        <topology evidence="1">Multi-pass membrane protein</topology>
    </subcellularLocation>
</comment>
<keyword evidence="4" id="KW-0597">Phosphoprotein</keyword>
<gene>
    <name evidence="14" type="ORF">ENO08_03050</name>
</gene>
<evidence type="ECO:0000259" key="13">
    <source>
        <dbReference type="SMART" id="SM00831"/>
    </source>
</evidence>
<dbReference type="EMBL" id="DSEC01000217">
    <property type="protein sequence ID" value="HER43417.1"/>
    <property type="molecule type" value="Genomic_DNA"/>
</dbReference>
<dbReference type="PROSITE" id="PS00154">
    <property type="entry name" value="ATPASE_E1_E2"/>
    <property type="match status" value="1"/>
</dbReference>
<sequence length="485" mass="52674">MEQRAYYRMTVKEVLEDLKTSEKGLSAPEAEKRLAEHGPNELTAEFRVPKWLMFLSQFRDLLVIVLIVAAAISFSIGSVRDGSVMLIIVAINAAIGFVQEYKVNRILESLKNLIRSPAKVVRDGELSELSQEKLVLGDIVHLEAGDKVPADARIIESFDLRTEDFALTGESMPQGKTSNAIEESSVIGDRDNMAFMGTTVTSGSATGVVVRTGMETEMGKIAGMTEKTTDVKTPLEKELASLARWLTAAVVVIGAILFAVATVQGFTFFTSMVYALGIAVALVPQALPAQVTVALSTTSKRLAERNAVVRSLPSVETLGSTSVISTDKTGTLTRNEIMAKRVWFDGRHFTLTGAGYEPKGEIRDDSGVALDQAEIDRIEIMMDASTMSSNAEIHPPDEDHAGWYAIGDPTEAALVAMSTKLGTRSSSEDEENPELQEFPFDSERKLMSSVRQFEDRQELAMKGAPDSVLAISKHLYLGGTAVPMT</sequence>
<evidence type="ECO:0000256" key="7">
    <source>
        <dbReference type="ARBA" id="ARBA00022840"/>
    </source>
</evidence>
<dbReference type="SUPFAM" id="SSF81665">
    <property type="entry name" value="Calcium ATPase, transmembrane domain M"/>
    <property type="match status" value="1"/>
</dbReference>
<evidence type="ECO:0000256" key="3">
    <source>
        <dbReference type="ARBA" id="ARBA00022475"/>
    </source>
</evidence>
<feature type="domain" description="Cation-transporting P-type ATPase N-terminal" evidence="13">
    <location>
        <begin position="5"/>
        <end position="78"/>
    </location>
</feature>
<name>A0A7V2AUG2_UNCEI</name>
<feature type="transmembrane region" description="Helical" evidence="12">
    <location>
        <begin position="242"/>
        <end position="266"/>
    </location>
</feature>
<evidence type="ECO:0000256" key="2">
    <source>
        <dbReference type="ARBA" id="ARBA00005675"/>
    </source>
</evidence>
<evidence type="ECO:0000313" key="14">
    <source>
        <dbReference type="EMBL" id="HER43417.1"/>
    </source>
</evidence>
<dbReference type="Gene3D" id="3.40.1110.10">
    <property type="entry name" value="Calcium-transporting ATPase, cytoplasmic domain N"/>
    <property type="match status" value="1"/>
</dbReference>
<evidence type="ECO:0000256" key="4">
    <source>
        <dbReference type="ARBA" id="ARBA00022553"/>
    </source>
</evidence>
<dbReference type="SUPFAM" id="SSF81660">
    <property type="entry name" value="Metal cation-transporting ATPase, ATP-binding domain N"/>
    <property type="match status" value="1"/>
</dbReference>
<proteinExistence type="inferred from homology"/>
<dbReference type="GO" id="GO:0005524">
    <property type="term" value="F:ATP binding"/>
    <property type="evidence" value="ECO:0007669"/>
    <property type="project" value="UniProtKB-KW"/>
</dbReference>
<keyword evidence="9" id="KW-1278">Translocase</keyword>
<dbReference type="InterPro" id="IPR018303">
    <property type="entry name" value="ATPase_P-typ_P_site"/>
</dbReference>
<dbReference type="Gene3D" id="3.40.50.1000">
    <property type="entry name" value="HAD superfamily/HAD-like"/>
    <property type="match status" value="1"/>
</dbReference>
<dbReference type="InterPro" id="IPR008250">
    <property type="entry name" value="ATPase_P-typ_transduc_dom_A_sf"/>
</dbReference>
<dbReference type="NCBIfam" id="TIGR01494">
    <property type="entry name" value="ATPase_P-type"/>
    <property type="match status" value="1"/>
</dbReference>
<evidence type="ECO:0000256" key="9">
    <source>
        <dbReference type="ARBA" id="ARBA00022967"/>
    </source>
</evidence>
<dbReference type="InterPro" id="IPR059000">
    <property type="entry name" value="ATPase_P-type_domA"/>
</dbReference>
<keyword evidence="8" id="KW-0460">Magnesium</keyword>
<dbReference type="InterPro" id="IPR023299">
    <property type="entry name" value="ATPase_P-typ_cyto_dom_N"/>
</dbReference>
<evidence type="ECO:0000256" key="11">
    <source>
        <dbReference type="ARBA" id="ARBA00023136"/>
    </source>
</evidence>
<dbReference type="PRINTS" id="PR00121">
    <property type="entry name" value="NAKATPASE"/>
</dbReference>
<comment type="caution">
    <text evidence="14">The sequence shown here is derived from an EMBL/GenBank/DDBJ whole genome shotgun (WGS) entry which is preliminary data.</text>
</comment>
<dbReference type="InterPro" id="IPR023298">
    <property type="entry name" value="ATPase_P-typ_TM_dom_sf"/>
</dbReference>
<dbReference type="PANTHER" id="PTHR43294:SF21">
    <property type="entry name" value="CATION TRANSPORTING ATPASE"/>
    <property type="match status" value="1"/>
</dbReference>
<comment type="similarity">
    <text evidence="2">Belongs to the cation transport ATPase (P-type) (TC 3.A.3) family. Type IIA subfamily.</text>
</comment>
<evidence type="ECO:0000256" key="6">
    <source>
        <dbReference type="ARBA" id="ARBA00022741"/>
    </source>
</evidence>
<feature type="transmembrane region" description="Helical" evidence="12">
    <location>
        <begin position="272"/>
        <end position="295"/>
    </location>
</feature>
<feature type="transmembrane region" description="Helical" evidence="12">
    <location>
        <begin position="82"/>
        <end position="101"/>
    </location>
</feature>
<dbReference type="Gene3D" id="1.20.1110.10">
    <property type="entry name" value="Calcium-transporting ATPase, transmembrane domain"/>
    <property type="match status" value="1"/>
</dbReference>
<organism evidence="14">
    <name type="scientific">Eiseniibacteriota bacterium</name>
    <dbReference type="NCBI Taxonomy" id="2212470"/>
    <lineage>
        <taxon>Bacteria</taxon>
        <taxon>Candidatus Eiseniibacteriota</taxon>
    </lineage>
</organism>
<dbReference type="SUPFAM" id="SSF81653">
    <property type="entry name" value="Calcium ATPase, transduction domain A"/>
    <property type="match status" value="1"/>
</dbReference>
<keyword evidence="10 12" id="KW-1133">Transmembrane helix</keyword>
<evidence type="ECO:0000256" key="10">
    <source>
        <dbReference type="ARBA" id="ARBA00022989"/>
    </source>
</evidence>
<dbReference type="InterPro" id="IPR023214">
    <property type="entry name" value="HAD_sf"/>
</dbReference>